<dbReference type="Proteomes" id="UP000823847">
    <property type="component" value="Unassembled WGS sequence"/>
</dbReference>
<dbReference type="AlphaFoldDB" id="A0A9D1XR26"/>
<keyword evidence="1" id="KW-0732">Signal</keyword>
<evidence type="ECO:0000259" key="2">
    <source>
        <dbReference type="Pfam" id="PF06283"/>
    </source>
</evidence>
<dbReference type="Pfam" id="PF06283">
    <property type="entry name" value="ThuA"/>
    <property type="match status" value="1"/>
</dbReference>
<proteinExistence type="predicted"/>
<reference evidence="3" key="2">
    <citation type="submission" date="2021-04" db="EMBL/GenBank/DDBJ databases">
        <authorList>
            <person name="Gilroy R."/>
        </authorList>
    </citation>
    <scope>NUCLEOTIDE SEQUENCE</scope>
    <source>
        <strain evidence="3">ChiHecec2B26-12326</strain>
    </source>
</reference>
<comment type="caution">
    <text evidence="3">The sequence shown here is derived from an EMBL/GenBank/DDBJ whole genome shotgun (WGS) entry which is preliminary data.</text>
</comment>
<dbReference type="PANTHER" id="PTHR40469:SF2">
    <property type="entry name" value="GALACTOSE-BINDING DOMAIN-LIKE SUPERFAMILY PROTEIN"/>
    <property type="match status" value="1"/>
</dbReference>
<evidence type="ECO:0000256" key="1">
    <source>
        <dbReference type="SAM" id="SignalP"/>
    </source>
</evidence>
<feature type="chain" id="PRO_5038606549" evidence="1">
    <location>
        <begin position="19"/>
        <end position="305"/>
    </location>
</feature>
<gene>
    <name evidence="3" type="ORF">H9848_04920</name>
</gene>
<organism evidence="3 4">
    <name type="scientific">Candidatus Parabacteroides intestinigallinarum</name>
    <dbReference type="NCBI Taxonomy" id="2838722"/>
    <lineage>
        <taxon>Bacteria</taxon>
        <taxon>Pseudomonadati</taxon>
        <taxon>Bacteroidota</taxon>
        <taxon>Bacteroidia</taxon>
        <taxon>Bacteroidales</taxon>
        <taxon>Tannerellaceae</taxon>
        <taxon>Parabacteroides</taxon>
    </lineage>
</organism>
<reference evidence="3" key="1">
    <citation type="journal article" date="2021" name="PeerJ">
        <title>Extensive microbial diversity within the chicken gut microbiome revealed by metagenomics and culture.</title>
        <authorList>
            <person name="Gilroy R."/>
            <person name="Ravi A."/>
            <person name="Getino M."/>
            <person name="Pursley I."/>
            <person name="Horton D.L."/>
            <person name="Alikhan N.F."/>
            <person name="Baker D."/>
            <person name="Gharbi K."/>
            <person name="Hall N."/>
            <person name="Watson M."/>
            <person name="Adriaenssens E.M."/>
            <person name="Foster-Nyarko E."/>
            <person name="Jarju S."/>
            <person name="Secka A."/>
            <person name="Antonio M."/>
            <person name="Oren A."/>
            <person name="Chaudhuri R.R."/>
            <person name="La Ragione R."/>
            <person name="Hildebrand F."/>
            <person name="Pallen M.J."/>
        </authorList>
    </citation>
    <scope>NUCLEOTIDE SEQUENCE</scope>
    <source>
        <strain evidence="3">ChiHecec2B26-12326</strain>
    </source>
</reference>
<evidence type="ECO:0000313" key="3">
    <source>
        <dbReference type="EMBL" id="HIX85934.1"/>
    </source>
</evidence>
<name>A0A9D1XR26_9BACT</name>
<dbReference type="Gene3D" id="3.40.50.880">
    <property type="match status" value="1"/>
</dbReference>
<protein>
    <submittedName>
        <fullName evidence="3">ThuA domain-containing protein</fullName>
    </submittedName>
</protein>
<dbReference type="PANTHER" id="PTHR40469">
    <property type="entry name" value="SECRETED GLYCOSYL HYDROLASE"/>
    <property type="match status" value="1"/>
</dbReference>
<dbReference type="InterPro" id="IPR029062">
    <property type="entry name" value="Class_I_gatase-like"/>
</dbReference>
<dbReference type="InterPro" id="IPR029010">
    <property type="entry name" value="ThuA-like"/>
</dbReference>
<dbReference type="SUPFAM" id="SSF52317">
    <property type="entry name" value="Class I glutamine amidotransferase-like"/>
    <property type="match status" value="1"/>
</dbReference>
<evidence type="ECO:0000313" key="4">
    <source>
        <dbReference type="Proteomes" id="UP000823847"/>
    </source>
</evidence>
<accession>A0A9D1XR26</accession>
<sequence length="305" mass="33632">MSHWLRGVLAFLCVALCAACGTPERESIKTLLITGQNNHNWPVSHVVLKQILEDTGLFTVDLAISPKAGEDMSGFLLDFTPYDLVVLDYNGDAWPEETNRRFLAYVQAGGGVVVYHAADNAFARWPEYNRICALGGWEGRDEKAGPYVYWQDGRLVRDTTAGVGGSHGRQHTYVLNARTSEHPVMRGLPERWLHAQDELYDRMRGPGNIKDCLYTAFSDTATGGSGREEPLIFTVDYGKARIFHTMLGHAGETVEDSPAMQCAGFQVTLQRGAEWAATGEVTQEVPADFPTATEVSMRGIVVHNP</sequence>
<feature type="signal peptide" evidence="1">
    <location>
        <begin position="1"/>
        <end position="18"/>
    </location>
</feature>
<feature type="domain" description="ThuA-like" evidence="2">
    <location>
        <begin position="34"/>
        <end position="276"/>
    </location>
</feature>
<dbReference type="EMBL" id="DXEN01000032">
    <property type="protein sequence ID" value="HIX85934.1"/>
    <property type="molecule type" value="Genomic_DNA"/>
</dbReference>